<protein>
    <recommendedName>
        <fullName evidence="1">DUF7587 domain-containing protein</fullName>
    </recommendedName>
</protein>
<sequence length="184" mass="20946">MALCKLAAQTSLLCHFPTPRARQTTERKQAWKPPRTMWRVEFSRPRYYRKNAMRASTDVDLRNLSDANKRELQSCVSAHVAGQHCDHNDGPCAVTFLTGSLLWALHYAHWLLSHEYKDVRLMLVDSRNIPVEKIYPALSLAAFLDVKPLDGVWQNHSYQEYFVLGDAAGIAISKIVGINPLRSI</sequence>
<comment type="caution">
    <text evidence="2">The sequence shown here is derived from an EMBL/GenBank/DDBJ whole genome shotgun (WGS) entry which is preliminary data.</text>
</comment>
<dbReference type="GeneID" id="28853864"/>
<evidence type="ECO:0000313" key="3">
    <source>
        <dbReference type="Proteomes" id="UP000078397"/>
    </source>
</evidence>
<evidence type="ECO:0000313" key="2">
    <source>
        <dbReference type="EMBL" id="OAQ58234.1"/>
    </source>
</evidence>
<reference evidence="2 3" key="1">
    <citation type="journal article" date="2016" name="PLoS Pathog.">
        <title>Biosynthesis of antibiotic leucinostatins in bio-control fungus Purpureocillium lilacinum and their inhibition on phytophthora revealed by genome mining.</title>
        <authorList>
            <person name="Wang G."/>
            <person name="Liu Z."/>
            <person name="Lin R."/>
            <person name="Li E."/>
            <person name="Mao Z."/>
            <person name="Ling J."/>
            <person name="Yang Y."/>
            <person name="Yin W.B."/>
            <person name="Xie B."/>
        </authorList>
    </citation>
    <scope>NUCLEOTIDE SEQUENCE [LARGE SCALE GENOMIC DNA]</scope>
    <source>
        <strain evidence="2">170</strain>
    </source>
</reference>
<dbReference type="AlphaFoldDB" id="A0A179EYG6"/>
<dbReference type="InterPro" id="IPR056009">
    <property type="entry name" value="DUF7587"/>
</dbReference>
<proteinExistence type="predicted"/>
<keyword evidence="3" id="KW-1185">Reference proteome</keyword>
<accession>A0A179EYG6</accession>
<dbReference type="EMBL" id="LSBJ02000019">
    <property type="protein sequence ID" value="OAQ58234.1"/>
    <property type="molecule type" value="Genomic_DNA"/>
</dbReference>
<dbReference type="KEGG" id="pchm:VFPPC_11794"/>
<evidence type="ECO:0000259" key="1">
    <source>
        <dbReference type="Pfam" id="PF24494"/>
    </source>
</evidence>
<name>A0A179EYG6_METCM</name>
<feature type="domain" description="DUF7587" evidence="1">
    <location>
        <begin position="34"/>
        <end position="174"/>
    </location>
</feature>
<dbReference type="Pfam" id="PF24494">
    <property type="entry name" value="DUF7587"/>
    <property type="match status" value="1"/>
</dbReference>
<gene>
    <name evidence="2" type="ORF">VFPPC_11794</name>
</gene>
<organism evidence="2 3">
    <name type="scientific">Pochonia chlamydosporia 170</name>
    <dbReference type="NCBI Taxonomy" id="1380566"/>
    <lineage>
        <taxon>Eukaryota</taxon>
        <taxon>Fungi</taxon>
        <taxon>Dikarya</taxon>
        <taxon>Ascomycota</taxon>
        <taxon>Pezizomycotina</taxon>
        <taxon>Sordariomycetes</taxon>
        <taxon>Hypocreomycetidae</taxon>
        <taxon>Hypocreales</taxon>
        <taxon>Clavicipitaceae</taxon>
        <taxon>Pochonia</taxon>
    </lineage>
</organism>
<dbReference type="Proteomes" id="UP000078397">
    <property type="component" value="Unassembled WGS sequence"/>
</dbReference>
<dbReference type="RefSeq" id="XP_018136426.1">
    <property type="nucleotide sequence ID" value="XM_018289870.1"/>
</dbReference>